<evidence type="ECO:0000256" key="7">
    <source>
        <dbReference type="ARBA" id="ARBA00023306"/>
    </source>
</evidence>
<dbReference type="GO" id="GO:0003677">
    <property type="term" value="F:DNA binding"/>
    <property type="evidence" value="ECO:0007669"/>
    <property type="project" value="UniProtKB-KW"/>
</dbReference>
<protein>
    <submittedName>
        <fullName evidence="11">Similar to S.cerevisiae protein CTF18 (Subunit of a complex with Ctf8p)</fullName>
    </submittedName>
</protein>
<dbReference type="SUPFAM" id="SSF52540">
    <property type="entry name" value="P-loop containing nucleoside triphosphate hydrolases"/>
    <property type="match status" value="1"/>
</dbReference>
<dbReference type="EMBL" id="LT671825">
    <property type="protein sequence ID" value="SHO79097.1"/>
    <property type="molecule type" value="Genomic_DNA"/>
</dbReference>
<dbReference type="PANTHER" id="PTHR46765:SF1">
    <property type="entry name" value="P-LOOP CONTAINING NUCLEOSIDE TRIPHOSPHATE HYDROLASES SUPERFAMILY PROTEIN"/>
    <property type="match status" value="1"/>
</dbReference>
<dbReference type="OMA" id="RWLKGWE"/>
<feature type="region of interest" description="Disordered" evidence="9">
    <location>
        <begin position="32"/>
        <end position="68"/>
    </location>
</feature>
<evidence type="ECO:0000256" key="4">
    <source>
        <dbReference type="ARBA" id="ARBA00022840"/>
    </source>
</evidence>
<evidence type="ECO:0000256" key="9">
    <source>
        <dbReference type="SAM" id="MobiDB-lite"/>
    </source>
</evidence>
<keyword evidence="2" id="KW-0235">DNA replication</keyword>
<dbReference type="CDD" id="cd18140">
    <property type="entry name" value="HLD_clamp_RFC"/>
    <property type="match status" value="1"/>
</dbReference>
<dbReference type="GO" id="GO:0005634">
    <property type="term" value="C:nucleus"/>
    <property type="evidence" value="ECO:0007669"/>
    <property type="project" value="UniProtKB-SubCell"/>
</dbReference>
<reference evidence="12" key="1">
    <citation type="journal article" date="2017" name="Nucleic Acids Res.">
        <title>Proteogenomics produces comprehensive and highly accurate protein-coding gene annotation in a complete genome assembly of Malassezia sympodialis.</title>
        <authorList>
            <person name="Zhu Y."/>
            <person name="Engstroem P.G."/>
            <person name="Tellgren-Roth C."/>
            <person name="Baudo C.D."/>
            <person name="Kennell J.C."/>
            <person name="Sun S."/>
            <person name="Billmyre R.B."/>
            <person name="Schroeder M.S."/>
            <person name="Andersson A."/>
            <person name="Holm T."/>
            <person name="Sigurgeirsson B."/>
            <person name="Wu G."/>
            <person name="Sankaranarayanan S.R."/>
            <person name="Siddharthan R."/>
            <person name="Sanyal K."/>
            <person name="Lundeberg J."/>
            <person name="Nystedt B."/>
            <person name="Boekhout T."/>
            <person name="Dawson T.L. Jr."/>
            <person name="Heitman J."/>
            <person name="Scheynius A."/>
            <person name="Lehtioe J."/>
        </authorList>
    </citation>
    <scope>NUCLEOTIDE SEQUENCE [LARGE SCALE GENOMIC DNA]</scope>
    <source>
        <strain evidence="12">ATCC 42132</strain>
    </source>
</reference>
<dbReference type="InterPro" id="IPR003959">
    <property type="entry name" value="ATPase_AAA_core"/>
</dbReference>
<evidence type="ECO:0000313" key="12">
    <source>
        <dbReference type="Proteomes" id="UP000186303"/>
    </source>
</evidence>
<keyword evidence="4" id="KW-0067">ATP-binding</keyword>
<evidence type="ECO:0000256" key="2">
    <source>
        <dbReference type="ARBA" id="ARBA00022705"/>
    </source>
</evidence>
<accession>A0A1M8A9T8</accession>
<evidence type="ECO:0000259" key="10">
    <source>
        <dbReference type="SMART" id="SM00382"/>
    </source>
</evidence>
<dbReference type="CDD" id="cd00009">
    <property type="entry name" value="AAA"/>
    <property type="match status" value="1"/>
</dbReference>
<dbReference type="Gene3D" id="1.10.8.60">
    <property type="match status" value="1"/>
</dbReference>
<dbReference type="GO" id="GO:0016887">
    <property type="term" value="F:ATP hydrolysis activity"/>
    <property type="evidence" value="ECO:0007669"/>
    <property type="project" value="InterPro"/>
</dbReference>
<keyword evidence="5" id="KW-0238">DNA-binding</keyword>
<dbReference type="VEuPathDB" id="FungiDB:MSYG_3446"/>
<name>A0A1M8A9T8_MALS4</name>
<dbReference type="SMART" id="SM00382">
    <property type="entry name" value="AAA"/>
    <property type="match status" value="1"/>
</dbReference>
<dbReference type="PANTHER" id="PTHR46765">
    <property type="entry name" value="P-LOOP CONTAINING NUCLEOSIDE TRIPHOSPHATE HYDROLASES SUPERFAMILY PROTEIN"/>
    <property type="match status" value="1"/>
</dbReference>
<evidence type="ECO:0000256" key="6">
    <source>
        <dbReference type="ARBA" id="ARBA00023242"/>
    </source>
</evidence>
<evidence type="ECO:0000256" key="1">
    <source>
        <dbReference type="ARBA" id="ARBA00004123"/>
    </source>
</evidence>
<feature type="region of interest" description="Disordered" evidence="9">
    <location>
        <begin position="166"/>
        <end position="186"/>
    </location>
</feature>
<keyword evidence="7" id="KW-0131">Cell cycle</keyword>
<dbReference type="Pfam" id="PF00004">
    <property type="entry name" value="AAA"/>
    <property type="match status" value="1"/>
</dbReference>
<keyword evidence="6" id="KW-0539">Nucleus</keyword>
<proteinExistence type="inferred from homology"/>
<feature type="domain" description="AAA+ ATPase" evidence="10">
    <location>
        <begin position="247"/>
        <end position="390"/>
    </location>
</feature>
<dbReference type="InterPro" id="IPR003593">
    <property type="entry name" value="AAA+_ATPase"/>
</dbReference>
<gene>
    <name evidence="11" type="ORF">MSYG_3446</name>
</gene>
<evidence type="ECO:0000256" key="5">
    <source>
        <dbReference type="ARBA" id="ARBA00023125"/>
    </source>
</evidence>
<dbReference type="Gene3D" id="3.40.50.300">
    <property type="entry name" value="P-loop containing nucleotide triphosphate hydrolases"/>
    <property type="match status" value="1"/>
</dbReference>
<evidence type="ECO:0000256" key="3">
    <source>
        <dbReference type="ARBA" id="ARBA00022741"/>
    </source>
</evidence>
<keyword evidence="3" id="KW-0547">Nucleotide-binding</keyword>
<dbReference type="InterPro" id="IPR047854">
    <property type="entry name" value="RFC_lid"/>
</dbReference>
<dbReference type="Proteomes" id="UP000186303">
    <property type="component" value="Chromosome 5"/>
</dbReference>
<dbReference type="GO" id="GO:0005524">
    <property type="term" value="F:ATP binding"/>
    <property type="evidence" value="ECO:0007669"/>
    <property type="project" value="UniProtKB-KW"/>
</dbReference>
<dbReference type="STRING" id="1230383.A0A1M8A9T8"/>
<organism evidence="11 12">
    <name type="scientific">Malassezia sympodialis (strain ATCC 42132)</name>
    <name type="common">Atopic eczema-associated yeast</name>
    <dbReference type="NCBI Taxonomy" id="1230383"/>
    <lineage>
        <taxon>Eukaryota</taxon>
        <taxon>Fungi</taxon>
        <taxon>Dikarya</taxon>
        <taxon>Basidiomycota</taxon>
        <taxon>Ustilaginomycotina</taxon>
        <taxon>Malasseziomycetes</taxon>
        <taxon>Malasseziales</taxon>
        <taxon>Malasseziaceae</taxon>
        <taxon>Malassezia</taxon>
    </lineage>
</organism>
<dbReference type="OrthoDB" id="2195431at2759"/>
<dbReference type="AlphaFoldDB" id="A0A1M8A9T8"/>
<sequence length="790" mass="86856">MRRPGAHDMDEDEMETLLEMERDIENERRVPEPPLFFDMDDEPLDVSVQAPSATPLDPPSSVDPTPLAAPDMLQTLSAPISIDPTAHIHALPADVPGTSRAAARAAPALDKYVPAAPLSAVRMDGSPIVLRRRRRHAAWRPIPSRTSTAPLLAEPLDVLLQRARAPLAPSPETTARPPPLPSTDSRMWVDKYQPRAFAELLGDDRVHRDALRWLKTWDPCVFQRAAPPSRAPAWAEERAPDPYGRPTERVLLVAGAPGLGKTTLAHVVAQHAGYRVYELNASDARTANDVHTRVRSALESDSLRGGGKPTLVVIDEIDGATGGGSEALGASGFVRALVRLLEDGRGTSRGKARARPLLRPIICVCNDLYAPALRPLRPLARVLRYHRAPTPVVTRRLRDICAREQLPAEAQGLSLLCELAHGDLRACLHALELLHRQGAAVRVDAVREASLGIKDSVVPLQRVWAQLFCGVDRARLGTPSTGAATQSLVHELTLFAEYERLLLHCFEHYLHLRVPDQGWQRYADAHDWLHLAQCLLHHAWGGGGHSHGTAFELLGFVPWTLVGWHRLFVHRANPVPEQAPRTDYEMHLREKETHEAIAALHAHVPAAHAPFYDRRTLASEVAPALTRILSPDLRWAAQAATPESQPALAQLVDTMLLYGMQFEPERNEHGALVHRLQPSLDVFAQYEGMPCDVGPPRHGARPLVQRALELEQQRRRGVPASQGVRAAARGAREAASRPALHDFFGRPVPPPDTPAQGGAAPGAAPLRVFYRYHEGYSNAVRKSIPLRALL</sequence>
<evidence type="ECO:0000256" key="8">
    <source>
        <dbReference type="ARBA" id="ARBA00043975"/>
    </source>
</evidence>
<comment type="subcellular location">
    <subcellularLocation>
        <location evidence="1">Nucleus</location>
    </subcellularLocation>
</comment>
<dbReference type="InterPro" id="IPR027417">
    <property type="entry name" value="P-loop_NTPase"/>
</dbReference>
<dbReference type="InterPro" id="IPR053016">
    <property type="entry name" value="CTF18-RFC_complex"/>
</dbReference>
<evidence type="ECO:0000313" key="11">
    <source>
        <dbReference type="EMBL" id="SHO79097.1"/>
    </source>
</evidence>
<keyword evidence="12" id="KW-1185">Reference proteome</keyword>
<dbReference type="GO" id="GO:0006260">
    <property type="term" value="P:DNA replication"/>
    <property type="evidence" value="ECO:0007669"/>
    <property type="project" value="UniProtKB-KW"/>
</dbReference>
<comment type="similarity">
    <text evidence="8">Belongs to the activator 1 small subunits family. CTF18 subfamily.</text>
</comment>